<protein>
    <submittedName>
        <fullName evidence="2">Uncharacterized protein</fullName>
    </submittedName>
</protein>
<evidence type="ECO:0000313" key="3">
    <source>
        <dbReference type="Proteomes" id="UP000790347"/>
    </source>
</evidence>
<proteinExistence type="predicted"/>
<dbReference type="AlphaFoldDB" id="A0A922HHK7"/>
<reference evidence="2" key="2">
    <citation type="journal article" date="2022" name="Res Sq">
        <title>Comparative Genomics Reveals Insights into the Divergent Evolution of Astigmatic Mites and Household Pest Adaptations.</title>
        <authorList>
            <person name="Xiong Q."/>
            <person name="Wan A.T.-Y."/>
            <person name="Liu X.-Y."/>
            <person name="Fung C.S.-H."/>
            <person name="Xiao X."/>
            <person name="Malainual N."/>
            <person name="Hou J."/>
            <person name="Wang L."/>
            <person name="Wang M."/>
            <person name="Yang K."/>
            <person name="Cui Y."/>
            <person name="Leung E."/>
            <person name="Nong W."/>
            <person name="Shin S.-K."/>
            <person name="Au S."/>
            <person name="Jeong K.Y."/>
            <person name="Chew F.T."/>
            <person name="Hui J."/>
            <person name="Leung T.F."/>
            <person name="Tungtrongchitr A."/>
            <person name="Zhong N."/>
            <person name="Liu Z."/>
            <person name="Tsui S."/>
        </authorList>
    </citation>
    <scope>NUCLEOTIDE SEQUENCE</scope>
    <source>
        <strain evidence="2">Derf</strain>
        <tissue evidence="2">Whole organism</tissue>
    </source>
</reference>
<name>A0A922HHK7_DERFA</name>
<keyword evidence="3" id="KW-1185">Reference proteome</keyword>
<accession>A0A922HHK7</accession>
<dbReference type="Proteomes" id="UP000790347">
    <property type="component" value="Unassembled WGS sequence"/>
</dbReference>
<feature type="compositionally biased region" description="Basic residues" evidence="1">
    <location>
        <begin position="34"/>
        <end position="47"/>
    </location>
</feature>
<gene>
    <name evidence="2" type="ORF">DERF_014333</name>
</gene>
<evidence type="ECO:0000313" key="2">
    <source>
        <dbReference type="EMBL" id="KAH9493594.1"/>
    </source>
</evidence>
<sequence>MAKDMITVNLFIDMLMISKKAHNNNSVTHTSSKEKRRSSIGKKNPKS</sequence>
<organism evidence="2 3">
    <name type="scientific">Dermatophagoides farinae</name>
    <name type="common">American house dust mite</name>
    <dbReference type="NCBI Taxonomy" id="6954"/>
    <lineage>
        <taxon>Eukaryota</taxon>
        <taxon>Metazoa</taxon>
        <taxon>Ecdysozoa</taxon>
        <taxon>Arthropoda</taxon>
        <taxon>Chelicerata</taxon>
        <taxon>Arachnida</taxon>
        <taxon>Acari</taxon>
        <taxon>Acariformes</taxon>
        <taxon>Sarcoptiformes</taxon>
        <taxon>Astigmata</taxon>
        <taxon>Psoroptidia</taxon>
        <taxon>Analgoidea</taxon>
        <taxon>Pyroglyphidae</taxon>
        <taxon>Dermatophagoidinae</taxon>
        <taxon>Dermatophagoides</taxon>
    </lineage>
</organism>
<reference evidence="2" key="1">
    <citation type="submission" date="2013-05" db="EMBL/GenBank/DDBJ databases">
        <authorList>
            <person name="Yim A.K.Y."/>
            <person name="Chan T.F."/>
            <person name="Ji K.M."/>
            <person name="Liu X.Y."/>
            <person name="Zhou J.W."/>
            <person name="Li R.Q."/>
            <person name="Yang K.Y."/>
            <person name="Li J."/>
            <person name="Li M."/>
            <person name="Law P.T.W."/>
            <person name="Wu Y.L."/>
            <person name="Cai Z.L."/>
            <person name="Qin H."/>
            <person name="Bao Y."/>
            <person name="Leung R.K.K."/>
            <person name="Ng P.K.S."/>
            <person name="Zou J."/>
            <person name="Zhong X.J."/>
            <person name="Ran P.X."/>
            <person name="Zhong N.S."/>
            <person name="Liu Z.G."/>
            <person name="Tsui S.K.W."/>
        </authorList>
    </citation>
    <scope>NUCLEOTIDE SEQUENCE</scope>
    <source>
        <strain evidence="2">Derf</strain>
        <tissue evidence="2">Whole organism</tissue>
    </source>
</reference>
<feature type="region of interest" description="Disordered" evidence="1">
    <location>
        <begin position="21"/>
        <end position="47"/>
    </location>
</feature>
<comment type="caution">
    <text evidence="2">The sequence shown here is derived from an EMBL/GenBank/DDBJ whole genome shotgun (WGS) entry which is preliminary data.</text>
</comment>
<dbReference type="EMBL" id="ASGP02000008">
    <property type="protein sequence ID" value="KAH9493594.1"/>
    <property type="molecule type" value="Genomic_DNA"/>
</dbReference>
<evidence type="ECO:0000256" key="1">
    <source>
        <dbReference type="SAM" id="MobiDB-lite"/>
    </source>
</evidence>